<evidence type="ECO:0000256" key="3">
    <source>
        <dbReference type="ARBA" id="ARBA00022827"/>
    </source>
</evidence>
<dbReference type="InterPro" id="IPR016167">
    <property type="entry name" value="FAD-bd_PCMH_sub1"/>
</dbReference>
<evidence type="ECO:0000313" key="6">
    <source>
        <dbReference type="EMBL" id="KAK8862171.1"/>
    </source>
</evidence>
<dbReference type="InterPro" id="IPR016166">
    <property type="entry name" value="FAD-bd_PCMH"/>
</dbReference>
<feature type="domain" description="FAD-binding PCMH-type" evidence="5">
    <location>
        <begin position="38"/>
        <end position="207"/>
    </location>
</feature>
<dbReference type="Gene3D" id="3.30.43.10">
    <property type="entry name" value="Uridine Diphospho-n-acetylenolpyruvylglucosamine Reductase, domain 2"/>
    <property type="match status" value="1"/>
</dbReference>
<keyword evidence="4" id="KW-0560">Oxidoreductase</keyword>
<keyword evidence="7" id="KW-1185">Reference proteome</keyword>
<dbReference type="PANTHER" id="PTHR42973:SF7">
    <property type="entry name" value="FAD-BINDING PCMH-TYPE DOMAIN-CONTAINING PROTEIN"/>
    <property type="match status" value="1"/>
</dbReference>
<evidence type="ECO:0000256" key="4">
    <source>
        <dbReference type="ARBA" id="ARBA00023002"/>
    </source>
</evidence>
<dbReference type="InterPro" id="IPR050416">
    <property type="entry name" value="FAD-linked_Oxidoreductase"/>
</dbReference>
<evidence type="ECO:0000256" key="2">
    <source>
        <dbReference type="ARBA" id="ARBA00022630"/>
    </source>
</evidence>
<dbReference type="SUPFAM" id="SSF56176">
    <property type="entry name" value="FAD-binding/transporter-associated domain-like"/>
    <property type="match status" value="1"/>
</dbReference>
<name>A0ABR2IF23_9PEZI</name>
<dbReference type="InterPro" id="IPR006094">
    <property type="entry name" value="Oxid_FAD_bind_N"/>
</dbReference>
<dbReference type="PROSITE" id="PS51387">
    <property type="entry name" value="FAD_PCMH"/>
    <property type="match status" value="1"/>
</dbReference>
<organism evidence="6 7">
    <name type="scientific">Apiospora arundinis</name>
    <dbReference type="NCBI Taxonomy" id="335852"/>
    <lineage>
        <taxon>Eukaryota</taxon>
        <taxon>Fungi</taxon>
        <taxon>Dikarya</taxon>
        <taxon>Ascomycota</taxon>
        <taxon>Pezizomycotina</taxon>
        <taxon>Sordariomycetes</taxon>
        <taxon>Xylariomycetidae</taxon>
        <taxon>Amphisphaeriales</taxon>
        <taxon>Apiosporaceae</taxon>
        <taxon>Apiospora</taxon>
    </lineage>
</organism>
<evidence type="ECO:0000259" key="5">
    <source>
        <dbReference type="PROSITE" id="PS51387"/>
    </source>
</evidence>
<keyword evidence="3" id="KW-0274">FAD</keyword>
<comment type="caution">
    <text evidence="6">The sequence shown here is derived from an EMBL/GenBank/DDBJ whole genome shotgun (WGS) entry which is preliminary data.</text>
</comment>
<protein>
    <submittedName>
        <fullName evidence="6">FAD-linked oxidoreductase azaL</fullName>
    </submittedName>
</protein>
<dbReference type="InterPro" id="IPR016169">
    <property type="entry name" value="FAD-bd_PCMH_sub2"/>
</dbReference>
<dbReference type="EMBL" id="JAPCWZ010000005">
    <property type="protein sequence ID" value="KAK8862171.1"/>
    <property type="molecule type" value="Genomic_DNA"/>
</dbReference>
<sequence length="459" mass="50517">MDNFISSLTGKLSSGSKVLTDQAVPEFRAAMGRWSNIDVKVPFVIVQPADEQDIASTVQGALEAGIPFVPASGGHSLWSTIGQEGIIIDLSRYTGVEYNAETNEATAKGGTLMKEMQTTLHPHKRFAAVGNGNTVGVIPFCLGGGISIYTPLIGYGCENIIAAKLVTAKGEILKVSATENSELLWAIRGAGQFFGLVTEITIKTYPYSMLGNDNGQRMCGTYIFLPHQINEVCSALEKVMKSNRYVSAGHVMVVQAPPEMKQQVLLVAPQVFCSSEEAAELFQPLVDIGPLQQMLVPSTFETHSDHLDWVNVKGDFKRFTQNGLSGWNRESFKKLAQLHAELVESCPDAARSGYTVEWHTPCKAPRESETSFGNEHVDYWLNVLSWYTDAANHSLVAAMDKKAQDVMREGVQEVDFVSYTNSSRKDPLEYRYKGAERVTKLKALKQQYDPTGVFTKQLL</sequence>
<keyword evidence="2" id="KW-0285">Flavoprotein</keyword>
<accession>A0ABR2IF23</accession>
<comment type="similarity">
    <text evidence="1">Belongs to the oxygen-dependent FAD-linked oxidoreductase family.</text>
</comment>
<evidence type="ECO:0000313" key="7">
    <source>
        <dbReference type="Proteomes" id="UP001390339"/>
    </source>
</evidence>
<dbReference type="Gene3D" id="3.30.465.10">
    <property type="match status" value="1"/>
</dbReference>
<dbReference type="PANTHER" id="PTHR42973">
    <property type="entry name" value="BINDING OXIDOREDUCTASE, PUTATIVE (AFU_ORTHOLOGUE AFUA_1G17690)-RELATED"/>
    <property type="match status" value="1"/>
</dbReference>
<proteinExistence type="inferred from homology"/>
<dbReference type="Gene3D" id="3.40.462.20">
    <property type="match status" value="1"/>
</dbReference>
<dbReference type="InterPro" id="IPR036318">
    <property type="entry name" value="FAD-bd_PCMH-like_sf"/>
</dbReference>
<dbReference type="Proteomes" id="UP001390339">
    <property type="component" value="Unassembled WGS sequence"/>
</dbReference>
<gene>
    <name evidence="6" type="ORF">PGQ11_008406</name>
</gene>
<reference evidence="6 7" key="1">
    <citation type="journal article" date="2024" name="IMA Fungus">
        <title>Apiospora arundinis, a panoply of carbohydrate-active enzymes and secondary metabolites.</title>
        <authorList>
            <person name="Sorensen T."/>
            <person name="Petersen C."/>
            <person name="Muurmann A.T."/>
            <person name="Christiansen J.V."/>
            <person name="Brundto M.L."/>
            <person name="Overgaard C.K."/>
            <person name="Boysen A.T."/>
            <person name="Wollenberg R.D."/>
            <person name="Larsen T.O."/>
            <person name="Sorensen J.L."/>
            <person name="Nielsen K.L."/>
            <person name="Sondergaard T.E."/>
        </authorList>
    </citation>
    <scope>NUCLEOTIDE SEQUENCE [LARGE SCALE GENOMIC DNA]</scope>
    <source>
        <strain evidence="6 7">AAU 773</strain>
    </source>
</reference>
<evidence type="ECO:0000256" key="1">
    <source>
        <dbReference type="ARBA" id="ARBA00005466"/>
    </source>
</evidence>
<dbReference type="Pfam" id="PF01565">
    <property type="entry name" value="FAD_binding_4"/>
    <property type="match status" value="1"/>
</dbReference>